<evidence type="ECO:0000313" key="2">
    <source>
        <dbReference type="Proteomes" id="UP000054279"/>
    </source>
</evidence>
<dbReference type="Proteomes" id="UP000054279">
    <property type="component" value="Unassembled WGS sequence"/>
</dbReference>
<proteinExistence type="predicted"/>
<feature type="non-terminal residue" evidence="1">
    <location>
        <position position="1"/>
    </location>
</feature>
<reference evidence="1 2" key="1">
    <citation type="submission" date="2014-06" db="EMBL/GenBank/DDBJ databases">
        <title>Evolutionary Origins and Diversification of the Mycorrhizal Mutualists.</title>
        <authorList>
            <consortium name="DOE Joint Genome Institute"/>
            <consortium name="Mycorrhizal Genomics Consortium"/>
            <person name="Kohler A."/>
            <person name="Kuo A."/>
            <person name="Nagy L.G."/>
            <person name="Floudas D."/>
            <person name="Copeland A."/>
            <person name="Barry K.W."/>
            <person name="Cichocki N."/>
            <person name="Veneault-Fourrey C."/>
            <person name="LaButti K."/>
            <person name="Lindquist E.A."/>
            <person name="Lipzen A."/>
            <person name="Lundell T."/>
            <person name="Morin E."/>
            <person name="Murat C."/>
            <person name="Riley R."/>
            <person name="Ohm R."/>
            <person name="Sun H."/>
            <person name="Tunlid A."/>
            <person name="Henrissat B."/>
            <person name="Grigoriev I.V."/>
            <person name="Hibbett D.S."/>
            <person name="Martin F."/>
        </authorList>
    </citation>
    <scope>NUCLEOTIDE SEQUENCE [LARGE SCALE GENOMIC DNA]</scope>
    <source>
        <strain evidence="1 2">SS14</strain>
    </source>
</reference>
<feature type="non-terminal residue" evidence="1">
    <location>
        <position position="62"/>
    </location>
</feature>
<gene>
    <name evidence="1" type="ORF">M422DRAFT_84730</name>
</gene>
<keyword evidence="2" id="KW-1185">Reference proteome</keyword>
<name>A0A0C9VD99_SPHS4</name>
<evidence type="ECO:0000313" key="1">
    <source>
        <dbReference type="EMBL" id="KIJ35560.1"/>
    </source>
</evidence>
<dbReference type="HOGENOM" id="CLU_157667_2_1_1"/>
<sequence length="62" mass="7109">QNILFHINVQHDCSRSACAPTATRLEVQECEATTCTIAVIEHHDESHFIINLHALHNRHLIR</sequence>
<accession>A0A0C9VD99</accession>
<dbReference type="EMBL" id="KN837187">
    <property type="protein sequence ID" value="KIJ35560.1"/>
    <property type="molecule type" value="Genomic_DNA"/>
</dbReference>
<organism evidence="1 2">
    <name type="scientific">Sphaerobolus stellatus (strain SS14)</name>
    <dbReference type="NCBI Taxonomy" id="990650"/>
    <lineage>
        <taxon>Eukaryota</taxon>
        <taxon>Fungi</taxon>
        <taxon>Dikarya</taxon>
        <taxon>Basidiomycota</taxon>
        <taxon>Agaricomycotina</taxon>
        <taxon>Agaricomycetes</taxon>
        <taxon>Phallomycetidae</taxon>
        <taxon>Geastrales</taxon>
        <taxon>Sphaerobolaceae</taxon>
        <taxon>Sphaerobolus</taxon>
    </lineage>
</organism>
<dbReference type="AlphaFoldDB" id="A0A0C9VD99"/>
<dbReference type="OrthoDB" id="2947226at2759"/>
<protein>
    <submittedName>
        <fullName evidence="1">Uncharacterized protein</fullName>
    </submittedName>
</protein>